<sequence>MPRRGHVYIGISGWNYPSWRGVFYPKGLPQKQELAHASHTFESIEVNGSFYSLLRPERVIQWYEATPEGFVFSIKGSRFITHLKRLRDIETPLANFFASGVLALRDKLGPILWQLPPSTSFDPARLAYFFDQLPRTTHAAAAMARKHDHRLKSRAYLRPHDDRPISYALEVRHPTFDDPAFLALLRKYDIALCIADTAGRFPYLEGVTSNFVYVRLHGDTKLYESGYSRRALRTWAERIARWQRVLRGGDAYVYFDNDAKVRAPFDACSLRTICDDGILRPSDGTFRECPAP</sequence>
<gene>
    <name evidence="1" type="ORF">LVJ94_37545</name>
</gene>
<dbReference type="InterPro" id="IPR002763">
    <property type="entry name" value="DUF72"/>
</dbReference>
<dbReference type="EMBL" id="CP089983">
    <property type="protein sequence ID" value="WXB02608.1"/>
    <property type="molecule type" value="Genomic_DNA"/>
</dbReference>
<dbReference type="PANTHER" id="PTHR30348">
    <property type="entry name" value="UNCHARACTERIZED PROTEIN YECE"/>
    <property type="match status" value="1"/>
</dbReference>
<evidence type="ECO:0000313" key="2">
    <source>
        <dbReference type="Proteomes" id="UP001374803"/>
    </source>
</evidence>
<dbReference type="SUPFAM" id="SSF117396">
    <property type="entry name" value="TM1631-like"/>
    <property type="match status" value="1"/>
</dbReference>
<proteinExistence type="predicted"/>
<dbReference type="Pfam" id="PF01904">
    <property type="entry name" value="DUF72"/>
    <property type="match status" value="1"/>
</dbReference>
<protein>
    <submittedName>
        <fullName evidence="1">DUF72 domain-containing protein</fullName>
    </submittedName>
</protein>
<evidence type="ECO:0000313" key="1">
    <source>
        <dbReference type="EMBL" id="WXB02608.1"/>
    </source>
</evidence>
<accession>A0ABZ2KXX0</accession>
<name>A0ABZ2KXX0_9BACT</name>
<keyword evidence="2" id="KW-1185">Reference proteome</keyword>
<reference evidence="1" key="1">
    <citation type="submission" date="2021-12" db="EMBL/GenBank/DDBJ databases">
        <title>Discovery of the Pendulisporaceae a myxobacterial family with distinct sporulation behavior and unique specialized metabolism.</title>
        <authorList>
            <person name="Garcia R."/>
            <person name="Popoff A."/>
            <person name="Bader C.D."/>
            <person name="Loehr J."/>
            <person name="Walesch S."/>
            <person name="Walt C."/>
            <person name="Boldt J."/>
            <person name="Bunk B."/>
            <person name="Haeckl F.J.F.P.J."/>
            <person name="Gunesch A.P."/>
            <person name="Birkelbach J."/>
            <person name="Nuebel U."/>
            <person name="Pietschmann T."/>
            <person name="Bach T."/>
            <person name="Mueller R."/>
        </authorList>
    </citation>
    <scope>NUCLEOTIDE SEQUENCE</scope>
    <source>
        <strain evidence="1">MSr11367</strain>
    </source>
</reference>
<organism evidence="1 2">
    <name type="scientific">Pendulispora rubella</name>
    <dbReference type="NCBI Taxonomy" id="2741070"/>
    <lineage>
        <taxon>Bacteria</taxon>
        <taxon>Pseudomonadati</taxon>
        <taxon>Myxococcota</taxon>
        <taxon>Myxococcia</taxon>
        <taxon>Myxococcales</taxon>
        <taxon>Sorangiineae</taxon>
        <taxon>Pendulisporaceae</taxon>
        <taxon>Pendulispora</taxon>
    </lineage>
</organism>
<dbReference type="Gene3D" id="3.20.20.410">
    <property type="entry name" value="Protein of unknown function UPF0759"/>
    <property type="match status" value="1"/>
</dbReference>
<dbReference type="PANTHER" id="PTHR30348:SF4">
    <property type="entry name" value="DUF72 DOMAIN-CONTAINING PROTEIN"/>
    <property type="match status" value="1"/>
</dbReference>
<dbReference type="Proteomes" id="UP001374803">
    <property type="component" value="Chromosome"/>
</dbReference>
<dbReference type="RefSeq" id="WP_394832236.1">
    <property type="nucleotide sequence ID" value="NZ_CP089929.1"/>
</dbReference>
<dbReference type="InterPro" id="IPR036520">
    <property type="entry name" value="UPF0759_sf"/>
</dbReference>